<evidence type="ECO:0000313" key="2">
    <source>
        <dbReference type="Proteomes" id="UP001596380"/>
    </source>
</evidence>
<dbReference type="RefSeq" id="WP_160823493.1">
    <property type="nucleotide sequence ID" value="NZ_JBHSXE010000001.1"/>
</dbReference>
<organism evidence="1 2">
    <name type="scientific">Actinomadura yumaensis</name>
    <dbReference type="NCBI Taxonomy" id="111807"/>
    <lineage>
        <taxon>Bacteria</taxon>
        <taxon>Bacillati</taxon>
        <taxon>Actinomycetota</taxon>
        <taxon>Actinomycetes</taxon>
        <taxon>Streptosporangiales</taxon>
        <taxon>Thermomonosporaceae</taxon>
        <taxon>Actinomadura</taxon>
    </lineage>
</organism>
<comment type="caution">
    <text evidence="1">The sequence shown here is derived from an EMBL/GenBank/DDBJ whole genome shotgun (WGS) entry which is preliminary data.</text>
</comment>
<dbReference type="InterPro" id="IPR041881">
    <property type="entry name" value="PqqD_sf"/>
</dbReference>
<dbReference type="Pfam" id="PF05402">
    <property type="entry name" value="PqqD"/>
    <property type="match status" value="1"/>
</dbReference>
<gene>
    <name evidence="1" type="ORF">ACFQKB_19420</name>
</gene>
<dbReference type="Proteomes" id="UP001596380">
    <property type="component" value="Unassembled WGS sequence"/>
</dbReference>
<dbReference type="InterPro" id="IPR008792">
    <property type="entry name" value="PQQD"/>
</dbReference>
<name>A0ABW2CK25_9ACTN</name>
<reference evidence="2" key="1">
    <citation type="journal article" date="2019" name="Int. J. Syst. Evol. Microbiol.">
        <title>The Global Catalogue of Microorganisms (GCM) 10K type strain sequencing project: providing services to taxonomists for standard genome sequencing and annotation.</title>
        <authorList>
            <consortium name="The Broad Institute Genomics Platform"/>
            <consortium name="The Broad Institute Genome Sequencing Center for Infectious Disease"/>
            <person name="Wu L."/>
            <person name="Ma J."/>
        </authorList>
    </citation>
    <scope>NUCLEOTIDE SEQUENCE [LARGE SCALE GENOMIC DNA]</scope>
    <source>
        <strain evidence="2">JCM 3369</strain>
    </source>
</reference>
<sequence length="83" mass="8899">MKLSPDVSATDADTGMVLLDERTGRYWTLNQTGSDVVRLLLAGCTAEEAADELAARHPSFADRIADDVEALIASLVEARVILP</sequence>
<dbReference type="EMBL" id="JBHSXS010000010">
    <property type="protein sequence ID" value="MFC6881932.1"/>
    <property type="molecule type" value="Genomic_DNA"/>
</dbReference>
<keyword evidence="2" id="KW-1185">Reference proteome</keyword>
<accession>A0ABW2CK25</accession>
<proteinExistence type="predicted"/>
<dbReference type="Gene3D" id="1.10.10.1150">
    <property type="entry name" value="Coenzyme PQQ synthesis protein D (PqqD)"/>
    <property type="match status" value="1"/>
</dbReference>
<dbReference type="NCBIfam" id="NF033530">
    <property type="entry name" value="lasso_PqqD_Strm"/>
    <property type="match status" value="1"/>
</dbReference>
<evidence type="ECO:0000313" key="1">
    <source>
        <dbReference type="EMBL" id="MFC6881932.1"/>
    </source>
</evidence>
<protein>
    <submittedName>
        <fullName evidence="1">Lasso peptide biosynthesis PqqD family chaperone</fullName>
    </submittedName>
</protein>